<feature type="domain" description="Secretion system C-terminal sorting" evidence="3">
    <location>
        <begin position="1449"/>
        <end position="1519"/>
    </location>
</feature>
<dbReference type="InterPro" id="IPR041624">
    <property type="entry name" value="RGI_lyase"/>
</dbReference>
<dbReference type="Pfam" id="PF12951">
    <property type="entry name" value="PATR"/>
    <property type="match status" value="4"/>
</dbReference>
<keyword evidence="6" id="KW-1185">Reference proteome</keyword>
<dbReference type="SUPFAM" id="SSF51126">
    <property type="entry name" value="Pectin lyase-like"/>
    <property type="match status" value="2"/>
</dbReference>
<feature type="domain" description="Rhamnogalacturonan I lyase beta-sheet" evidence="2">
    <location>
        <begin position="27"/>
        <end position="113"/>
    </location>
</feature>
<dbReference type="InterPro" id="IPR013783">
    <property type="entry name" value="Ig-like_fold"/>
</dbReference>
<keyword evidence="1" id="KW-0732">Signal</keyword>
<dbReference type="Gene3D" id="2.60.40.10">
    <property type="entry name" value="Immunoglobulins"/>
    <property type="match status" value="1"/>
</dbReference>
<dbReference type="NCBIfam" id="TIGR02601">
    <property type="entry name" value="autotrns_rpt"/>
    <property type="match status" value="2"/>
</dbReference>
<dbReference type="EMBL" id="FQWB01000011">
    <property type="protein sequence ID" value="SHH02342.1"/>
    <property type="molecule type" value="Genomic_DNA"/>
</dbReference>
<dbReference type="InterPro" id="IPR034641">
    <property type="entry name" value="RGL11"/>
</dbReference>
<dbReference type="OrthoDB" id="9802318at2"/>
<name>A0A1M5PKP6_9FLAO</name>
<dbReference type="InterPro" id="IPR011050">
    <property type="entry name" value="Pectin_lyase_fold/virulence"/>
</dbReference>
<evidence type="ECO:0000256" key="1">
    <source>
        <dbReference type="ARBA" id="ARBA00022729"/>
    </source>
</evidence>
<evidence type="ECO:0000259" key="2">
    <source>
        <dbReference type="Pfam" id="PF18370"/>
    </source>
</evidence>
<sequence>MKNSTLRLIIIICLACLPLHGIAQRIVQDLDRGVVAIHSETAKAFVSWRLFATEPSNTGFNLYRSSGGGTAVKLNTAVLAAGTNFTDATANFTVSNEYFVKAVLNGVEQAAASRSFVMPANTPVQSYMSFPLRQDRVGYAVRYVRVGDLDGDGDYDFIIVRRLDSSFVPDATSTILVEAYKQDGTFLWQLDCGPNGVLDDNNIEPGSSTIDVGHGDNITVYDINGDGKAEVIIRTANGVKFGDGTVLSNPSNDDVQFISVLNGMTGAEISRTQYNNPYLEHGSMNGHFGIAYLDGIHPSLVWEAKNRKDDGTFNDMTTAWDWKNGTLVQKWQFFLDQYPKQIHQQTGHQIRIIDLDGDGKDEICPLGFVIDDDGSMLYNLGDQDIFHGDRFYIGDLDPSRPGLEMYGIQQGYSVSGIMWYYCDAKTGKVLLDQKNPDNLDMARGNVGDYDPRFPGYEFHTFTDYLYNVSGAPTSNGNMPSSDPTFRIFWDGDLLTEELGDKRMTKWNYLNDKEDRIFIDGFSSFTGIHDVGPNTPSFVGDILGDWREEVIYESADFKELRIYTTPIASMERIYTLSQNPAYLNDLTVRGYYQGHLTDFYIGDGMQEPPVSPIQKADRYWTGATSSIWDTTSSNWATNSGSALYADPNIVMFDARGNNSNPINLSGNFSPAKIWVMNPQGKDYVFSGTGKLTGTIDFVKSLSGSITFNGNYDYTGTTVVSDGALNVNGSIQSQVTIKPKGAIGGIGTYNGGVVLEKGFNVNGGRINPGKGTDENSIGSLVITGNLVVPGNNNFAFDIIPGSTTVNDKIIVNGNINFSGKNRIIVAFKDGDAIAGTYSLIKSSATLTAVAADFTVEGINGVPNEIIIENNEIKLKILALRSPGTITWKGLIDNNWNFKTKNFNLASVQEAFTPKDVVVFDETGANKAVQLSVIANTSGVSFDATSDYTFSGTGAIDGTGDLIKSNTNKVTLDLTNNTYTGKTIINAGTLSVSTINNGGAPSSIGAADKTAGNLVINAATLQINQNSSTDRVVTITGTSRINTSSANKYAVFTGDITGSGNLVKEGPGSLLLYNNSYSGATTLKEGKIYLRGNLGNEGGLGAGTRKLTIESGSLIMDDNRDVYDSPLWDIQVGSGKTGEFIPSGKAYLGGKLTGAGTLNVTIPYIRTSFKGDWSAFTGILNVKGDFRLDNAFGYANATINLEGNPAAEDPKGKAYSLVTTRTIKFGALNGVATSSLSAANWEIGAKNIDSQFDGVISSNMLTKVGTGSLILTNANTYTGVTNLNGGKLIVNNATGSGAGTGTLTVNTGGTLSGKGILSNTISVASGGTLAPGYPLLGTLTVNKAVTMLAGSTYETDVYPDTNTSDLLSTGANQITLNGTLKVVNQSGVNFAAGNSFKIFNTTTAILGNITISPATPGAGLSWDTSALKSNGLLKVSSSLSTNIFTDEMEIKIFPNPVKNSFTILLPNELLGSTIELYNSLGAKLETIKTVKEQVTVEMKNFSSGIYFVKILKDGSSFDKKIIKE</sequence>
<evidence type="ECO:0000259" key="4">
    <source>
        <dbReference type="Pfam" id="PF21348"/>
    </source>
</evidence>
<dbReference type="InterPro" id="IPR049366">
    <property type="entry name" value="RGL11_C"/>
</dbReference>
<proteinExistence type="predicted"/>
<dbReference type="PANTHER" id="PTHR43118:SF1">
    <property type="entry name" value="RHAMNOGALACTURONAN LYASE (EUROFUNG)"/>
    <property type="match status" value="1"/>
</dbReference>
<dbReference type="InterPro" id="IPR013425">
    <property type="entry name" value="Autotrns_rpt"/>
</dbReference>
<reference evidence="6" key="1">
    <citation type="submission" date="2016-11" db="EMBL/GenBank/DDBJ databases">
        <authorList>
            <person name="Varghese N."/>
            <person name="Submissions S."/>
        </authorList>
    </citation>
    <scope>NUCLEOTIDE SEQUENCE [LARGE SCALE GENOMIC DNA]</scope>
    <source>
        <strain evidence="6">DSM 19978</strain>
    </source>
</reference>
<dbReference type="Pfam" id="PF18962">
    <property type="entry name" value="Por_Secre_tail"/>
    <property type="match status" value="1"/>
</dbReference>
<evidence type="ECO:0000313" key="6">
    <source>
        <dbReference type="Proteomes" id="UP000184516"/>
    </source>
</evidence>
<organism evidence="5 6">
    <name type="scientific">Flavobacterium fluvii</name>
    <dbReference type="NCBI Taxonomy" id="468056"/>
    <lineage>
        <taxon>Bacteria</taxon>
        <taxon>Pseudomonadati</taxon>
        <taxon>Bacteroidota</taxon>
        <taxon>Flavobacteriia</taxon>
        <taxon>Flavobacteriales</taxon>
        <taxon>Flavobacteriaceae</taxon>
        <taxon>Flavobacterium</taxon>
    </lineage>
</organism>
<dbReference type="RefSeq" id="WP_073371954.1">
    <property type="nucleotide sequence ID" value="NZ_FQWB01000011.1"/>
</dbReference>
<gene>
    <name evidence="5" type="ORF">SAMN05443549_11120</name>
</gene>
<dbReference type="STRING" id="468056.SAMN05443549_11120"/>
<accession>A0A1M5PKP6</accession>
<dbReference type="SUPFAM" id="SSF69318">
    <property type="entry name" value="Integrin alpha N-terminal domain"/>
    <property type="match status" value="1"/>
</dbReference>
<evidence type="ECO:0000313" key="5">
    <source>
        <dbReference type="EMBL" id="SHH02342.1"/>
    </source>
</evidence>
<dbReference type="NCBIfam" id="TIGR04183">
    <property type="entry name" value="Por_Secre_tail"/>
    <property type="match status" value="1"/>
</dbReference>
<protein>
    <submittedName>
        <fullName evidence="5">Por secretion system C-terminal sorting domain-containing protein</fullName>
    </submittedName>
</protein>
<dbReference type="PANTHER" id="PTHR43118">
    <property type="entry name" value="RHAMNOGALACTURONAN LYASE (EUROFUNG)"/>
    <property type="match status" value="1"/>
</dbReference>
<feature type="domain" description="Rhamnogalacturonan lyase family 11 C-terminal" evidence="4">
    <location>
        <begin position="138"/>
        <end position="608"/>
    </location>
</feature>
<dbReference type="Proteomes" id="UP000184516">
    <property type="component" value="Unassembled WGS sequence"/>
</dbReference>
<dbReference type="Pfam" id="PF18370">
    <property type="entry name" value="RGI_lyase"/>
    <property type="match status" value="1"/>
</dbReference>
<dbReference type="InterPro" id="IPR028994">
    <property type="entry name" value="Integrin_alpha_N"/>
</dbReference>
<dbReference type="InterPro" id="IPR026444">
    <property type="entry name" value="Secre_tail"/>
</dbReference>
<evidence type="ECO:0000259" key="3">
    <source>
        <dbReference type="Pfam" id="PF18962"/>
    </source>
</evidence>
<dbReference type="Pfam" id="PF21348">
    <property type="entry name" value="RGL11_C"/>
    <property type="match status" value="1"/>
</dbReference>